<proteinExistence type="predicted"/>
<accession>A0A2S6NDK0</accession>
<dbReference type="SUPFAM" id="SSF52540">
    <property type="entry name" value="P-loop containing nucleoside triphosphate hydrolases"/>
    <property type="match status" value="1"/>
</dbReference>
<gene>
    <name evidence="2" type="ORF">CCR94_04395</name>
</gene>
<dbReference type="Pfam" id="PF13538">
    <property type="entry name" value="UvrD_C_2"/>
    <property type="match status" value="1"/>
</dbReference>
<dbReference type="InterPro" id="IPR027417">
    <property type="entry name" value="P-loop_NTPase"/>
</dbReference>
<sequence>MVGVRAAFMVRTSRFAPRPCQPCENLRRHGGLNTRHMRGWNLRIGRSPGRLHFPAPLALRRRGRRRPVAFLARWRDAMAGNRRPGRGCMGREEDALLASFGGREMTYSFGDLDAVVPAYATTIQKSQGSEYLAAVVSLAMQHYTMLARNLFYTAVTYRKRLVVIVGQRRALAIAIRNTRTNRRWTRLKEWLGR</sequence>
<dbReference type="CDD" id="cd18809">
    <property type="entry name" value="SF1_C_RecD"/>
    <property type="match status" value="1"/>
</dbReference>
<dbReference type="OrthoDB" id="1826980at2"/>
<dbReference type="EMBL" id="NHSJ01000036">
    <property type="protein sequence ID" value="PPQ32664.1"/>
    <property type="molecule type" value="Genomic_DNA"/>
</dbReference>
<evidence type="ECO:0000313" key="2">
    <source>
        <dbReference type="EMBL" id="PPQ32664.1"/>
    </source>
</evidence>
<evidence type="ECO:0000259" key="1">
    <source>
        <dbReference type="Pfam" id="PF13538"/>
    </source>
</evidence>
<dbReference type="Proteomes" id="UP000239089">
    <property type="component" value="Unassembled WGS sequence"/>
</dbReference>
<feature type="domain" description="UvrD-like helicase C-terminal" evidence="1">
    <location>
        <begin position="117"/>
        <end position="163"/>
    </location>
</feature>
<evidence type="ECO:0000313" key="3">
    <source>
        <dbReference type="Proteomes" id="UP000239089"/>
    </source>
</evidence>
<dbReference type="InterPro" id="IPR027785">
    <property type="entry name" value="UvrD-like_helicase_C"/>
</dbReference>
<dbReference type="AlphaFoldDB" id="A0A2S6NDK0"/>
<reference evidence="2 3" key="1">
    <citation type="journal article" date="2018" name="Arch. Microbiol.">
        <title>New insights into the metabolic potential of the phototrophic purple bacterium Rhodopila globiformis DSM 161(T) from its draft genome sequence and evidence for a vanadium-dependent nitrogenase.</title>
        <authorList>
            <person name="Imhoff J.F."/>
            <person name="Rahn T."/>
            <person name="Kunzel S."/>
            <person name="Neulinger S.C."/>
        </authorList>
    </citation>
    <scope>NUCLEOTIDE SEQUENCE [LARGE SCALE GENOMIC DNA]</scope>
    <source>
        <strain evidence="2 3">DSM 16996</strain>
    </source>
</reference>
<protein>
    <recommendedName>
        <fullName evidence="1">UvrD-like helicase C-terminal domain-containing protein</fullName>
    </recommendedName>
</protein>
<comment type="caution">
    <text evidence="2">The sequence shown here is derived from an EMBL/GenBank/DDBJ whole genome shotgun (WGS) entry which is preliminary data.</text>
</comment>
<keyword evidence="3" id="KW-1185">Reference proteome</keyword>
<name>A0A2S6NDK0_9HYPH</name>
<dbReference type="Gene3D" id="2.30.30.940">
    <property type="match status" value="1"/>
</dbReference>
<organism evidence="2 3">
    <name type="scientific">Rhodoblastus sphagnicola</name>
    <dbReference type="NCBI Taxonomy" id="333368"/>
    <lineage>
        <taxon>Bacteria</taxon>
        <taxon>Pseudomonadati</taxon>
        <taxon>Pseudomonadota</taxon>
        <taxon>Alphaproteobacteria</taxon>
        <taxon>Hyphomicrobiales</taxon>
        <taxon>Rhodoblastaceae</taxon>
        <taxon>Rhodoblastus</taxon>
    </lineage>
</organism>
<dbReference type="Gene3D" id="3.40.50.300">
    <property type="entry name" value="P-loop containing nucleotide triphosphate hydrolases"/>
    <property type="match status" value="1"/>
</dbReference>